<keyword evidence="3" id="KW-0436">Ligase</keyword>
<dbReference type="STRING" id="591019.Shell_1013"/>
<dbReference type="KEGG" id="shc:Shell_1013"/>
<dbReference type="EMBL" id="CP002051">
    <property type="protein sequence ID" value="ADI32118.1"/>
    <property type="molecule type" value="Genomic_DNA"/>
</dbReference>
<dbReference type="Gene3D" id="3.30.70.2160">
    <property type="match status" value="1"/>
</dbReference>
<feature type="domain" description="RNA ligase Pab1020 C-terminal" evidence="2">
    <location>
        <begin position="254"/>
        <end position="373"/>
    </location>
</feature>
<dbReference type="OrthoDB" id="14524at2157"/>
<sequence length="381" mass="44448">MDENELINNLSKALGIEYEKLSKHIGRSIRLMKYGELNYAVLRRDLLGYREGTTILLGDEPLIVHGYPSIQRLAFIEGVSKHMIDNVVVEEKMNGYNVRIVYYMGNIYAITRGGYICPYTTARIRKLYFKNIKLAHQEYPDIVLVGEVVGTENPYVVYDYPEARGFDYFIFDTMKKDKLQPLKIRDEIAEKYSLKAVRVLDIIDKKDIDGLKSIIDRLEKERREGVVLKDPYHRVPPLKYTTIYINIRDIWEGMRHPFDEGRGYLFSRIVRLIAQGYEYDWNNAELDRIALKLGRAILEPAINSLRKRANGEIIASKYTLVFPSEDDLSKYIEYAESIGMDFIFRVVEKREDGCIVVELFKMKETHNIYTKMLKTGYSPLD</sequence>
<dbReference type="Gene3D" id="3.30.1490.70">
    <property type="match status" value="1"/>
</dbReference>
<dbReference type="GeneID" id="9234302"/>
<evidence type="ECO:0000313" key="3">
    <source>
        <dbReference type="EMBL" id="ADI32118.1"/>
    </source>
</evidence>
<protein>
    <submittedName>
        <fullName evidence="3">ATP dependent DNA ligase</fullName>
    </submittedName>
</protein>
<accession>D7D8M2</accession>
<dbReference type="HOGENOM" id="CLU_061502_0_0_2"/>
<dbReference type="Gene3D" id="3.30.470.30">
    <property type="entry name" value="DNA ligase/mRNA capping enzyme"/>
    <property type="match status" value="1"/>
</dbReference>
<organism evidence="3 4">
    <name type="scientific">Staphylothermus hellenicus (strain DSM 12710 / JCM 10830 / BK20S6-10-b1 / P8)</name>
    <dbReference type="NCBI Taxonomy" id="591019"/>
    <lineage>
        <taxon>Archaea</taxon>
        <taxon>Thermoproteota</taxon>
        <taxon>Thermoprotei</taxon>
        <taxon>Desulfurococcales</taxon>
        <taxon>Desulfurococcaceae</taxon>
        <taxon>Staphylothermus</taxon>
    </lineage>
</organism>
<dbReference type="GO" id="GO:0016874">
    <property type="term" value="F:ligase activity"/>
    <property type="evidence" value="ECO:0007669"/>
    <property type="project" value="UniProtKB-KW"/>
</dbReference>
<dbReference type="Pfam" id="PF09414">
    <property type="entry name" value="RNA_ligase"/>
    <property type="match status" value="1"/>
</dbReference>
<feature type="domain" description="RNA ligase" evidence="1">
    <location>
        <begin position="86"/>
        <end position="241"/>
    </location>
</feature>
<reference evidence="4" key="1">
    <citation type="submission" date="2010-05" db="EMBL/GenBank/DDBJ databases">
        <title>Complete sequence of Staphylothermus hellenicus DSM 12710.</title>
        <authorList>
            <consortium name="US DOE Joint Genome Institute"/>
            <person name="Lucas S."/>
            <person name="Copeland A."/>
            <person name="Lapidus A."/>
            <person name="Cheng J.-F."/>
            <person name="Bruce D."/>
            <person name="Goodwin L."/>
            <person name="Pitluck S."/>
            <person name="Davenport K."/>
            <person name="Detter J.C."/>
            <person name="Han C."/>
            <person name="Tapia R."/>
            <person name="Larimer F."/>
            <person name="Land M."/>
            <person name="Hauser L."/>
            <person name="Kyrpides N."/>
            <person name="Mikhailova N."/>
            <person name="Anderson I.J."/>
            <person name="Woyke T."/>
        </authorList>
    </citation>
    <scope>NUCLEOTIDE SEQUENCE [LARGE SCALE GENOMIC DNA]</scope>
    <source>
        <strain evidence="4">DSM 12710 / JCM 10830 / BK20S6-10-b1 / P8</strain>
    </source>
</reference>
<dbReference type="Gene3D" id="3.10.450.740">
    <property type="match status" value="1"/>
</dbReference>
<dbReference type="RefSeq" id="WP_013143316.1">
    <property type="nucleotide sequence ID" value="NC_014205.1"/>
</dbReference>
<dbReference type="InterPro" id="IPR021122">
    <property type="entry name" value="RNA_ligase_dom_REL/Rnl2"/>
</dbReference>
<gene>
    <name evidence="3" type="ordered locus">Shell_1013</name>
</gene>
<dbReference type="InterPro" id="IPR001072">
    <property type="entry name" value="RNA_ligase_Pab1020"/>
</dbReference>
<dbReference type="SUPFAM" id="SSF56091">
    <property type="entry name" value="DNA ligase/mRNA capping enzyme, catalytic domain"/>
    <property type="match status" value="1"/>
</dbReference>
<dbReference type="Pfam" id="PF18330">
    <property type="entry name" value="Lig_C"/>
    <property type="match status" value="1"/>
</dbReference>
<dbReference type="NCBIfam" id="TIGR01209">
    <property type="entry name" value="RNA ligase"/>
    <property type="match status" value="1"/>
</dbReference>
<evidence type="ECO:0000313" key="4">
    <source>
        <dbReference type="Proteomes" id="UP000002573"/>
    </source>
</evidence>
<dbReference type="CDD" id="cd07894">
    <property type="entry name" value="Adenylation_RNA_ligase"/>
    <property type="match status" value="1"/>
</dbReference>
<dbReference type="AlphaFoldDB" id="D7D8M2"/>
<proteinExistence type="predicted"/>
<dbReference type="PRINTS" id="PR01048">
    <property type="entry name" value="Y414FAMILY"/>
</dbReference>
<dbReference type="InterPro" id="IPR041596">
    <property type="entry name" value="Lig_Pab1020_C"/>
</dbReference>
<evidence type="ECO:0000259" key="1">
    <source>
        <dbReference type="Pfam" id="PF09414"/>
    </source>
</evidence>
<reference evidence="3 4" key="2">
    <citation type="journal article" date="2011" name="Stand. Genomic Sci.">
        <title>Complete genome sequence of Staphylothermus hellenicus P8.</title>
        <authorList>
            <person name="Anderson I."/>
            <person name="Wirth R."/>
            <person name="Lucas S."/>
            <person name="Copeland A."/>
            <person name="Lapidus A."/>
            <person name="Cheng J.F."/>
            <person name="Goodwin L."/>
            <person name="Pitluck S."/>
            <person name="Davenport K."/>
            <person name="Detter J.C."/>
            <person name="Han C."/>
            <person name="Tapia R."/>
            <person name="Land M."/>
            <person name="Hauser L."/>
            <person name="Pati A."/>
            <person name="Mikhailova N."/>
            <person name="Woyke T."/>
            <person name="Klenk H.P."/>
            <person name="Kyrpides N."/>
            <person name="Ivanova N."/>
        </authorList>
    </citation>
    <scope>NUCLEOTIDE SEQUENCE [LARGE SCALE GENOMIC DNA]</scope>
    <source>
        <strain evidence="4">DSM 12710 / JCM 10830 / BK20S6-10-b1 / P8</strain>
    </source>
</reference>
<name>D7D8M2_STAHD</name>
<dbReference type="eggNOG" id="arCOG04218">
    <property type="taxonomic scope" value="Archaea"/>
</dbReference>
<evidence type="ECO:0000259" key="2">
    <source>
        <dbReference type="Pfam" id="PF18330"/>
    </source>
</evidence>
<dbReference type="Proteomes" id="UP000002573">
    <property type="component" value="Chromosome"/>
</dbReference>
<keyword evidence="4" id="KW-1185">Reference proteome</keyword>